<dbReference type="Pfam" id="PF03732">
    <property type="entry name" value="Retrotrans_gag"/>
    <property type="match status" value="1"/>
</dbReference>
<dbReference type="OrthoDB" id="1731207at2759"/>
<organism evidence="3 4">
    <name type="scientific">Mucuna pruriens</name>
    <name type="common">Velvet bean</name>
    <name type="synonym">Dolichos pruriens</name>
    <dbReference type="NCBI Taxonomy" id="157652"/>
    <lineage>
        <taxon>Eukaryota</taxon>
        <taxon>Viridiplantae</taxon>
        <taxon>Streptophyta</taxon>
        <taxon>Embryophyta</taxon>
        <taxon>Tracheophyta</taxon>
        <taxon>Spermatophyta</taxon>
        <taxon>Magnoliopsida</taxon>
        <taxon>eudicotyledons</taxon>
        <taxon>Gunneridae</taxon>
        <taxon>Pentapetalae</taxon>
        <taxon>rosids</taxon>
        <taxon>fabids</taxon>
        <taxon>Fabales</taxon>
        <taxon>Fabaceae</taxon>
        <taxon>Papilionoideae</taxon>
        <taxon>50 kb inversion clade</taxon>
        <taxon>NPAAA clade</taxon>
        <taxon>indigoferoid/millettioid clade</taxon>
        <taxon>Phaseoleae</taxon>
        <taxon>Mucuna</taxon>
    </lineage>
</organism>
<keyword evidence="4" id="KW-1185">Reference proteome</keyword>
<feature type="compositionally biased region" description="Basic residues" evidence="1">
    <location>
        <begin position="83"/>
        <end position="107"/>
    </location>
</feature>
<evidence type="ECO:0000313" key="3">
    <source>
        <dbReference type="EMBL" id="RDY10863.1"/>
    </source>
</evidence>
<dbReference type="InterPro" id="IPR005162">
    <property type="entry name" value="Retrotrans_gag_dom"/>
</dbReference>
<dbReference type="PANTHER" id="PTHR35046:SF9">
    <property type="entry name" value="RNA-DIRECTED DNA POLYMERASE"/>
    <property type="match status" value="1"/>
</dbReference>
<dbReference type="EMBL" id="QJKJ01000757">
    <property type="protein sequence ID" value="RDY10863.1"/>
    <property type="molecule type" value="Genomic_DNA"/>
</dbReference>
<gene>
    <name evidence="3" type="ORF">CR513_04535</name>
</gene>
<name>A0A371I740_MUCPR</name>
<dbReference type="AlphaFoldDB" id="A0A371I740"/>
<dbReference type="Proteomes" id="UP000257109">
    <property type="component" value="Unassembled WGS sequence"/>
</dbReference>
<reference evidence="3" key="1">
    <citation type="submission" date="2018-05" db="EMBL/GenBank/DDBJ databases">
        <title>Draft genome of Mucuna pruriens seed.</title>
        <authorList>
            <person name="Nnadi N.E."/>
            <person name="Vos R."/>
            <person name="Hasami M.H."/>
            <person name="Devisetty U.K."/>
            <person name="Aguiy J.C."/>
        </authorList>
    </citation>
    <scope>NUCLEOTIDE SEQUENCE [LARGE SCALE GENOMIC DNA]</scope>
    <source>
        <strain evidence="3">JCA_2017</strain>
    </source>
</reference>
<dbReference type="PANTHER" id="PTHR35046">
    <property type="entry name" value="ZINC KNUCKLE (CCHC-TYPE) FAMILY PROTEIN"/>
    <property type="match status" value="1"/>
</dbReference>
<sequence length="107" mass="12769">MRERFVPLYYKRDLFVKLQKMYQGSRYVEEYFKEMEVTLIRAQIVESREATMARFLHGLNRDIQDIVEHGKKSYPTMSSNGKGKGRRKEKLLRRNKSPKKGSAPFKH</sequence>
<evidence type="ECO:0000259" key="2">
    <source>
        <dbReference type="Pfam" id="PF03732"/>
    </source>
</evidence>
<accession>A0A371I740</accession>
<protein>
    <recommendedName>
        <fullName evidence="2">Retrotransposon gag domain-containing protein</fullName>
    </recommendedName>
</protein>
<evidence type="ECO:0000256" key="1">
    <source>
        <dbReference type="SAM" id="MobiDB-lite"/>
    </source>
</evidence>
<feature type="non-terminal residue" evidence="3">
    <location>
        <position position="1"/>
    </location>
</feature>
<feature type="region of interest" description="Disordered" evidence="1">
    <location>
        <begin position="69"/>
        <end position="107"/>
    </location>
</feature>
<comment type="caution">
    <text evidence="3">The sequence shown here is derived from an EMBL/GenBank/DDBJ whole genome shotgun (WGS) entry which is preliminary data.</text>
</comment>
<evidence type="ECO:0000313" key="4">
    <source>
        <dbReference type="Proteomes" id="UP000257109"/>
    </source>
</evidence>
<feature type="domain" description="Retrotransposon gag" evidence="2">
    <location>
        <begin position="1"/>
        <end position="61"/>
    </location>
</feature>
<proteinExistence type="predicted"/>